<sequence length="260" mass="30231">MNNALKLLLEPITHKFHHKEINGVNARNLHKALQIGRDFSTWIKNRIEECSFIKDSDFIIVENLSSPKRGSANSEQFTPEIENINKQSSKARPQKLIDYIITFDMAKHLCLLEKNEVGHAIRQHFIEAEKQFAQVAPHLHRNTLERTKARLATIDHNRAMTDAIKDYYQRQGKESKPYHFSNEQVMLDSLLLGENVHHWKERTGVANVRDSFTTNQLNLLKLLQQTNTTLLVLDMPFKQRKANLEALLQRMNRTNFGLVE</sequence>
<accession>A0ABX4ZPY3</accession>
<feature type="domain" description="AntA/AntB antirepressor" evidence="1">
    <location>
        <begin position="24"/>
        <end position="115"/>
    </location>
</feature>
<evidence type="ECO:0000259" key="1">
    <source>
        <dbReference type="Pfam" id="PF08346"/>
    </source>
</evidence>
<proteinExistence type="predicted"/>
<evidence type="ECO:0000313" key="2">
    <source>
        <dbReference type="EMBL" id="POY41559.1"/>
    </source>
</evidence>
<dbReference type="PANTHER" id="PTHR36180">
    <property type="entry name" value="DNA-BINDING PROTEIN-RELATED-RELATED"/>
    <property type="match status" value="1"/>
</dbReference>
<reference evidence="2 3" key="1">
    <citation type="submission" date="2018-02" db="EMBL/GenBank/DDBJ databases">
        <title>Classification genera of Pasteurellaceae by whole genome sequence comparison.</title>
        <authorList>
            <person name="Christensen H."/>
        </authorList>
    </citation>
    <scope>NUCLEOTIDE SEQUENCE [LARGE SCALE GENOMIC DNA]</scope>
    <source>
        <strain evidence="2 3">20186H4H1</strain>
    </source>
</reference>
<dbReference type="PANTHER" id="PTHR36180:SF1">
    <property type="entry name" value="ANTA_ANTB ANTIREPRESSOR DOMAIN-CONTAINING PROTEIN"/>
    <property type="match status" value="1"/>
</dbReference>
<dbReference type="Pfam" id="PF08346">
    <property type="entry name" value="AntA"/>
    <property type="match status" value="1"/>
</dbReference>
<dbReference type="InterPro" id="IPR013557">
    <property type="entry name" value="AntA/B_antirep"/>
</dbReference>
<dbReference type="Proteomes" id="UP000237229">
    <property type="component" value="Unassembled WGS sequence"/>
</dbReference>
<comment type="caution">
    <text evidence="2">The sequence shown here is derived from an EMBL/GenBank/DDBJ whole genome shotgun (WGS) entry which is preliminary data.</text>
</comment>
<dbReference type="RefSeq" id="WP_103855995.1">
    <property type="nucleotide sequence ID" value="NZ_CBCSDH010000002.1"/>
</dbReference>
<keyword evidence="3" id="KW-1185">Reference proteome</keyword>
<organism evidence="2 3">
    <name type="scientific">Avibacterium endocarditidis</name>
    <dbReference type="NCBI Taxonomy" id="380674"/>
    <lineage>
        <taxon>Bacteria</taxon>
        <taxon>Pseudomonadati</taxon>
        <taxon>Pseudomonadota</taxon>
        <taxon>Gammaproteobacteria</taxon>
        <taxon>Pasteurellales</taxon>
        <taxon>Pasteurellaceae</taxon>
        <taxon>Avibacterium</taxon>
    </lineage>
</organism>
<evidence type="ECO:0000313" key="3">
    <source>
        <dbReference type="Proteomes" id="UP000237229"/>
    </source>
</evidence>
<dbReference type="EMBL" id="PQVI01000161">
    <property type="protein sequence ID" value="POY41559.1"/>
    <property type="molecule type" value="Genomic_DNA"/>
</dbReference>
<name>A0ABX4ZPY3_9PAST</name>
<gene>
    <name evidence="2" type="ORF">C3Z13_11480</name>
</gene>
<protein>
    <submittedName>
        <fullName evidence="2">Phage antirepressor Ant</fullName>
    </submittedName>
</protein>